<dbReference type="EMBL" id="JACBYF010000009">
    <property type="protein sequence ID" value="NYS47613.1"/>
    <property type="molecule type" value="Genomic_DNA"/>
</dbReference>
<evidence type="ECO:0000313" key="1">
    <source>
        <dbReference type="EMBL" id="NYS47613.1"/>
    </source>
</evidence>
<keyword evidence="2" id="KW-1185">Reference proteome</keyword>
<evidence type="ECO:0000313" key="2">
    <source>
        <dbReference type="Proteomes" id="UP000531840"/>
    </source>
</evidence>
<sequence length="78" mass="9472">MKNQELQNLVQLEIKNRESVSDIIGMNMMKRVLFELQHLEKNPQFQLTYSRMLVDCCDFNNDLVNKLLEYVYFIEKRK</sequence>
<proteinExistence type="predicted"/>
<accession>A0ABX2SZU2</accession>
<reference evidence="1 2" key="1">
    <citation type="submission" date="2020-07" db="EMBL/GenBank/DDBJ databases">
        <title>MOT database genomes.</title>
        <authorList>
            <person name="Joseph S."/>
            <person name="Aduse-Opoku J."/>
            <person name="Hashim A."/>
            <person name="Wade W."/>
            <person name="Curtis M."/>
        </authorList>
    </citation>
    <scope>NUCLEOTIDE SEQUENCE [LARGE SCALE GENOMIC DNA]</scope>
    <source>
        <strain evidence="1 2">CIP 106318</strain>
    </source>
</reference>
<name>A0ABX2SZU2_9BACL</name>
<dbReference type="RefSeq" id="WP_179941401.1">
    <property type="nucleotide sequence ID" value="NZ_JACBYF010000009.1"/>
</dbReference>
<organism evidence="1 2">
    <name type="scientific">Gemelliphila palaticanis</name>
    <dbReference type="NCBI Taxonomy" id="81950"/>
    <lineage>
        <taxon>Bacteria</taxon>
        <taxon>Bacillati</taxon>
        <taxon>Bacillota</taxon>
        <taxon>Bacilli</taxon>
        <taxon>Bacillales</taxon>
        <taxon>Gemellaceae</taxon>
        <taxon>Gemelliphila</taxon>
    </lineage>
</organism>
<protein>
    <submittedName>
        <fullName evidence="1">Uncharacterized protein</fullName>
    </submittedName>
</protein>
<gene>
    <name evidence="1" type="ORF">HZY85_05300</name>
</gene>
<dbReference type="Proteomes" id="UP000531840">
    <property type="component" value="Unassembled WGS sequence"/>
</dbReference>
<comment type="caution">
    <text evidence="1">The sequence shown here is derived from an EMBL/GenBank/DDBJ whole genome shotgun (WGS) entry which is preliminary data.</text>
</comment>